<name>A0AAX2J5L7_KINKI</name>
<feature type="transmembrane region" description="Helical" evidence="1">
    <location>
        <begin position="35"/>
        <end position="56"/>
    </location>
</feature>
<sequence>MTPMQYAAIQALAGACALSILFFDKRGRAHKPIFAYLAYFTFLQMMSLVLAAHFKLNELLEWLLIFTLALQTGSVLLAGGNIGKIHASFQLSQFCRLLRRLQFNQQKKEQHHDSKSI</sequence>
<evidence type="ECO:0000256" key="1">
    <source>
        <dbReference type="SAM" id="Phobius"/>
    </source>
</evidence>
<dbReference type="AlphaFoldDB" id="A0AAX2J5L7"/>
<gene>
    <name evidence="2" type="ORF">NCTC10529_01028</name>
</gene>
<keyword evidence="1" id="KW-0812">Transmembrane</keyword>
<evidence type="ECO:0000313" key="3">
    <source>
        <dbReference type="Proteomes" id="UP000248598"/>
    </source>
</evidence>
<dbReference type="Proteomes" id="UP000248598">
    <property type="component" value="Chromosome 1"/>
</dbReference>
<evidence type="ECO:0000313" key="2">
    <source>
        <dbReference type="EMBL" id="SQH24833.1"/>
    </source>
</evidence>
<feature type="transmembrane region" description="Helical" evidence="1">
    <location>
        <begin position="62"/>
        <end position="83"/>
    </location>
</feature>
<proteinExistence type="predicted"/>
<keyword evidence="1" id="KW-0472">Membrane</keyword>
<reference evidence="2 3" key="1">
    <citation type="submission" date="2018-06" db="EMBL/GenBank/DDBJ databases">
        <authorList>
            <consortium name="Pathogen Informatics"/>
            <person name="Doyle S."/>
        </authorList>
    </citation>
    <scope>NUCLEOTIDE SEQUENCE [LARGE SCALE GENOMIC DNA]</scope>
    <source>
        <strain evidence="2 3">NCTC10529</strain>
    </source>
</reference>
<protein>
    <submittedName>
        <fullName evidence="2">Protein of uncharacterized function (DUF754)</fullName>
    </submittedName>
</protein>
<dbReference type="EMBL" id="LS483426">
    <property type="protein sequence ID" value="SQH24833.1"/>
    <property type="molecule type" value="Genomic_DNA"/>
</dbReference>
<accession>A0AAX2J5L7</accession>
<dbReference type="Pfam" id="PF05449">
    <property type="entry name" value="Phage_holin_3_7"/>
    <property type="match status" value="1"/>
</dbReference>
<keyword evidence="1" id="KW-1133">Transmembrane helix</keyword>
<dbReference type="GeneID" id="93262330"/>
<organism evidence="2 3">
    <name type="scientific">Kingella kingae</name>
    <dbReference type="NCBI Taxonomy" id="504"/>
    <lineage>
        <taxon>Bacteria</taxon>
        <taxon>Pseudomonadati</taxon>
        <taxon>Pseudomonadota</taxon>
        <taxon>Betaproteobacteria</taxon>
        <taxon>Neisseriales</taxon>
        <taxon>Neisseriaceae</taxon>
        <taxon>Kingella</taxon>
    </lineage>
</organism>
<dbReference type="InterPro" id="IPR008473">
    <property type="entry name" value="Phage_holin_3_7"/>
</dbReference>
<dbReference type="RefSeq" id="WP_003785632.1">
    <property type="nucleotide sequence ID" value="NZ_CP045141.1"/>
</dbReference>
<feature type="transmembrane region" description="Helical" evidence="1">
    <location>
        <begin position="6"/>
        <end position="23"/>
    </location>
</feature>